<dbReference type="InterPro" id="IPR001810">
    <property type="entry name" value="F-box_dom"/>
</dbReference>
<dbReference type="NCBIfam" id="TIGR01640">
    <property type="entry name" value="F_box_assoc_1"/>
    <property type="match status" value="1"/>
</dbReference>
<name>A0ABS8SQL8_DATST</name>
<reference evidence="3 4" key="1">
    <citation type="journal article" date="2021" name="BMC Genomics">
        <title>Datura genome reveals duplications of psychoactive alkaloid biosynthetic genes and high mutation rate following tissue culture.</title>
        <authorList>
            <person name="Rajewski A."/>
            <person name="Carter-House D."/>
            <person name="Stajich J."/>
            <person name="Litt A."/>
        </authorList>
    </citation>
    <scope>NUCLEOTIDE SEQUENCE [LARGE SCALE GENOMIC DNA]</scope>
    <source>
        <strain evidence="3">AR-01</strain>
    </source>
</reference>
<dbReference type="Pfam" id="PF08268">
    <property type="entry name" value="FBA_3"/>
    <property type="match status" value="1"/>
</dbReference>
<feature type="domain" description="F-box" evidence="1">
    <location>
        <begin position="13"/>
        <end position="51"/>
    </location>
</feature>
<evidence type="ECO:0008006" key="5">
    <source>
        <dbReference type="Google" id="ProtNLM"/>
    </source>
</evidence>
<comment type="caution">
    <text evidence="3">The sequence shown here is derived from an EMBL/GenBank/DDBJ whole genome shotgun (WGS) entry which is preliminary data.</text>
</comment>
<accession>A0ABS8SQL8</accession>
<evidence type="ECO:0000313" key="4">
    <source>
        <dbReference type="Proteomes" id="UP000823775"/>
    </source>
</evidence>
<organism evidence="3 4">
    <name type="scientific">Datura stramonium</name>
    <name type="common">Jimsonweed</name>
    <name type="synonym">Common thornapple</name>
    <dbReference type="NCBI Taxonomy" id="4076"/>
    <lineage>
        <taxon>Eukaryota</taxon>
        <taxon>Viridiplantae</taxon>
        <taxon>Streptophyta</taxon>
        <taxon>Embryophyta</taxon>
        <taxon>Tracheophyta</taxon>
        <taxon>Spermatophyta</taxon>
        <taxon>Magnoliopsida</taxon>
        <taxon>eudicotyledons</taxon>
        <taxon>Gunneridae</taxon>
        <taxon>Pentapetalae</taxon>
        <taxon>asterids</taxon>
        <taxon>lamiids</taxon>
        <taxon>Solanales</taxon>
        <taxon>Solanaceae</taxon>
        <taxon>Solanoideae</taxon>
        <taxon>Datureae</taxon>
        <taxon>Datura</taxon>
    </lineage>
</organism>
<proteinExistence type="predicted"/>
<dbReference type="Proteomes" id="UP000823775">
    <property type="component" value="Unassembled WGS sequence"/>
</dbReference>
<sequence length="369" mass="42828">MENEKSKSNSRKSSIPEDIICDIFSRLPVKSLMRFKCLSKFYNYLTLDPSFIDIHHNHSISHSHKTKFLACSWDGIYTIDHKVEHKEATVLRIEELDGIKYPRVDYVNGLFFLWSTKMHPLAIYNPATRIVKYLPSLNSIDDEFTMYYYSFGFEPDEKKYKILMSSVPLDMNSPKRQWVLTLGPGESWREIKSAPCSLFVLLRAGVCIEGAIYFVGTHDKTCIVAFNVRTENFRIISLWNDVIDVPTRKFNYELVEVKGKLGVVDRTRWKEGKLDLRILQNCGTEEWLKQTIVFSEAFCSSLAMDFLGCFLSSTPDGEIVFIALEQNWIVFYDLKKKSWREIKITELAENVEITGIYSHIDSLLSCIYC</sequence>
<dbReference type="SUPFAM" id="SSF81383">
    <property type="entry name" value="F-box domain"/>
    <property type="match status" value="1"/>
</dbReference>
<dbReference type="SUPFAM" id="SSF101898">
    <property type="entry name" value="NHL repeat"/>
    <property type="match status" value="1"/>
</dbReference>
<protein>
    <recommendedName>
        <fullName evidence="5">F-box domain-containing protein</fullName>
    </recommendedName>
</protein>
<dbReference type="InterPro" id="IPR017451">
    <property type="entry name" value="F-box-assoc_interact_dom"/>
</dbReference>
<dbReference type="InterPro" id="IPR013187">
    <property type="entry name" value="F-box-assoc_dom_typ3"/>
</dbReference>
<dbReference type="Gene3D" id="1.20.1280.50">
    <property type="match status" value="1"/>
</dbReference>
<dbReference type="Pfam" id="PF00646">
    <property type="entry name" value="F-box"/>
    <property type="match status" value="1"/>
</dbReference>
<evidence type="ECO:0000259" key="1">
    <source>
        <dbReference type="Pfam" id="PF00646"/>
    </source>
</evidence>
<dbReference type="PANTHER" id="PTHR31111:SF131">
    <property type="entry name" value="F-BOX PROTEIN"/>
    <property type="match status" value="1"/>
</dbReference>
<feature type="domain" description="F-box associated beta-propeller type 3" evidence="2">
    <location>
        <begin position="99"/>
        <end position="352"/>
    </location>
</feature>
<gene>
    <name evidence="3" type="ORF">HAX54_045828</name>
</gene>
<dbReference type="PANTHER" id="PTHR31111">
    <property type="entry name" value="BNAA05G37150D PROTEIN-RELATED"/>
    <property type="match status" value="1"/>
</dbReference>
<keyword evidence="4" id="KW-1185">Reference proteome</keyword>
<dbReference type="InterPro" id="IPR036047">
    <property type="entry name" value="F-box-like_dom_sf"/>
</dbReference>
<evidence type="ECO:0000313" key="3">
    <source>
        <dbReference type="EMBL" id="MCD7461291.1"/>
    </source>
</evidence>
<evidence type="ECO:0000259" key="2">
    <source>
        <dbReference type="Pfam" id="PF08268"/>
    </source>
</evidence>
<dbReference type="EMBL" id="JACEIK010000716">
    <property type="protein sequence ID" value="MCD7461291.1"/>
    <property type="molecule type" value="Genomic_DNA"/>
</dbReference>